<reference evidence="12 13" key="1">
    <citation type="submission" date="2023-05" db="EMBL/GenBank/DDBJ databases">
        <title>Chelatococcus sp. nov., a moderately thermophilic bacterium isolated from hot spring microbial mat.</title>
        <authorList>
            <person name="Hu C.-J."/>
            <person name="Li W.-J."/>
        </authorList>
    </citation>
    <scope>NUCLEOTIDE SEQUENCE [LARGE SCALE GENOMIC DNA]</scope>
    <source>
        <strain evidence="12 13">SYSU G07232</strain>
    </source>
</reference>
<evidence type="ECO:0000256" key="3">
    <source>
        <dbReference type="ARBA" id="ARBA00011890"/>
    </source>
</evidence>
<evidence type="ECO:0000313" key="13">
    <source>
        <dbReference type="Proteomes" id="UP001321492"/>
    </source>
</evidence>
<dbReference type="PANTHER" id="PTHR11579">
    <property type="entry name" value="PROTEIN-L-ISOASPARTATE O-METHYLTRANSFERASE"/>
    <property type="match status" value="1"/>
</dbReference>
<keyword evidence="8" id="KW-0949">S-adenosyl-L-methionine</keyword>
<sequence>MPSETVEEARRRYAERIAARQRVVDRRIVAAFASVPREDFLGPGPWIVLGAFGYWRTADADPRHIYEDVLVALDPMRGINNGEPSLHAGGIDALKLRRGDRVAHIGCGTGYYTAIIAEIVGPRGWIDAYEIEADLAARARICLADRDNVTVHGPEDCLGLLPPVEAIYVCAGATGPLPAWLDALTEGGRLVFPLTDTRGRGVLMGLERCGAAFRVQVLEPVSFIPLVGGTDRAEGEAVAIALARAALRKARSLHRGEPGVEDTCLVAGKGWWLSPDPVIRT</sequence>
<dbReference type="InterPro" id="IPR029063">
    <property type="entry name" value="SAM-dependent_MTases_sf"/>
</dbReference>
<keyword evidence="6" id="KW-0489">Methyltransferase</keyword>
<evidence type="ECO:0000256" key="2">
    <source>
        <dbReference type="ARBA" id="ARBA00005369"/>
    </source>
</evidence>
<organism evidence="12 13">
    <name type="scientific">Chelatococcus albus</name>
    <dbReference type="NCBI Taxonomy" id="3047466"/>
    <lineage>
        <taxon>Bacteria</taxon>
        <taxon>Pseudomonadati</taxon>
        <taxon>Pseudomonadota</taxon>
        <taxon>Alphaproteobacteria</taxon>
        <taxon>Hyphomicrobiales</taxon>
        <taxon>Chelatococcaceae</taxon>
        <taxon>Chelatococcus</taxon>
    </lineage>
</organism>
<evidence type="ECO:0000256" key="6">
    <source>
        <dbReference type="ARBA" id="ARBA00022603"/>
    </source>
</evidence>
<comment type="caution">
    <text evidence="12">The sequence shown here is derived from an EMBL/GenBank/DDBJ whole genome shotgun (WGS) entry which is preliminary data.</text>
</comment>
<evidence type="ECO:0000256" key="10">
    <source>
        <dbReference type="ARBA" id="ARBA00031323"/>
    </source>
</evidence>
<accession>A0ABT7ACY3</accession>
<protein>
    <recommendedName>
        <fullName evidence="4">Protein-L-isoaspartate O-methyltransferase</fullName>
        <ecNumber evidence="3">2.1.1.77</ecNumber>
    </recommendedName>
    <alternativeName>
        <fullName evidence="11">L-isoaspartyl protein carboxyl methyltransferase</fullName>
    </alternativeName>
    <alternativeName>
        <fullName evidence="9">Protein L-isoaspartyl methyltransferase</fullName>
    </alternativeName>
    <alternativeName>
        <fullName evidence="10">Protein-beta-aspartate methyltransferase</fullName>
    </alternativeName>
</protein>
<gene>
    <name evidence="12" type="ORF">QNA08_03105</name>
</gene>
<dbReference type="EC" id="2.1.1.77" evidence="3"/>
<dbReference type="InterPro" id="IPR000682">
    <property type="entry name" value="PCMT"/>
</dbReference>
<dbReference type="Proteomes" id="UP001321492">
    <property type="component" value="Unassembled WGS sequence"/>
</dbReference>
<dbReference type="SUPFAM" id="SSF53335">
    <property type="entry name" value="S-adenosyl-L-methionine-dependent methyltransferases"/>
    <property type="match status" value="1"/>
</dbReference>
<dbReference type="PANTHER" id="PTHR11579:SF0">
    <property type="entry name" value="PROTEIN-L-ISOASPARTATE(D-ASPARTATE) O-METHYLTRANSFERASE"/>
    <property type="match status" value="1"/>
</dbReference>
<keyword evidence="7" id="KW-0808">Transferase</keyword>
<evidence type="ECO:0000256" key="8">
    <source>
        <dbReference type="ARBA" id="ARBA00022691"/>
    </source>
</evidence>
<dbReference type="RefSeq" id="WP_283739194.1">
    <property type="nucleotide sequence ID" value="NZ_JASJEV010000001.1"/>
</dbReference>
<dbReference type="Pfam" id="PF01135">
    <property type="entry name" value="PCMT"/>
    <property type="match status" value="1"/>
</dbReference>
<keyword evidence="13" id="KW-1185">Reference proteome</keyword>
<evidence type="ECO:0000256" key="11">
    <source>
        <dbReference type="ARBA" id="ARBA00031350"/>
    </source>
</evidence>
<dbReference type="EMBL" id="JASJEV010000001">
    <property type="protein sequence ID" value="MDJ1157228.1"/>
    <property type="molecule type" value="Genomic_DNA"/>
</dbReference>
<evidence type="ECO:0000256" key="5">
    <source>
        <dbReference type="ARBA" id="ARBA00022490"/>
    </source>
</evidence>
<evidence type="ECO:0000313" key="12">
    <source>
        <dbReference type="EMBL" id="MDJ1157228.1"/>
    </source>
</evidence>
<dbReference type="Gene3D" id="3.40.50.150">
    <property type="entry name" value="Vaccinia Virus protein VP39"/>
    <property type="match status" value="1"/>
</dbReference>
<proteinExistence type="inferred from homology"/>
<keyword evidence="5" id="KW-0963">Cytoplasm</keyword>
<evidence type="ECO:0000256" key="9">
    <source>
        <dbReference type="ARBA" id="ARBA00030757"/>
    </source>
</evidence>
<name>A0ABT7ACY3_9HYPH</name>
<evidence type="ECO:0000256" key="4">
    <source>
        <dbReference type="ARBA" id="ARBA00013346"/>
    </source>
</evidence>
<comment type="subcellular location">
    <subcellularLocation>
        <location evidence="1">Cytoplasm</location>
    </subcellularLocation>
</comment>
<evidence type="ECO:0000256" key="7">
    <source>
        <dbReference type="ARBA" id="ARBA00022679"/>
    </source>
</evidence>
<evidence type="ECO:0000256" key="1">
    <source>
        <dbReference type="ARBA" id="ARBA00004496"/>
    </source>
</evidence>
<comment type="similarity">
    <text evidence="2">Belongs to the methyltransferase superfamily. L-isoaspartyl/D-aspartyl protein methyltransferase family.</text>
</comment>